<dbReference type="Proteomes" id="UP000002297">
    <property type="component" value="Chromosome"/>
</dbReference>
<dbReference type="AlphaFoldDB" id="A3UAX4"/>
<name>A3UAX4_CROAH</name>
<evidence type="ECO:0000313" key="1">
    <source>
        <dbReference type="EMBL" id="EAP86960.1"/>
    </source>
</evidence>
<accession>A3UAX4</accession>
<dbReference type="InterPro" id="IPR053158">
    <property type="entry name" value="CapK_Type1_Caps_Biosynth"/>
</dbReference>
<dbReference type="STRING" id="216432.CA2559_13008"/>
<dbReference type="EMBL" id="CP002046">
    <property type="protein sequence ID" value="EAP86960.1"/>
    <property type="molecule type" value="Genomic_DNA"/>
</dbReference>
<gene>
    <name evidence="1" type="ordered locus">CA2559_13008</name>
</gene>
<keyword evidence="2" id="KW-1185">Reference proteome</keyword>
<reference evidence="1 2" key="1">
    <citation type="journal article" date="2010" name="J. Bacteriol.">
        <title>The complete genome sequence of Croceibacter atlanticus HTCC2559T.</title>
        <authorList>
            <person name="Oh H.M."/>
            <person name="Kang I."/>
            <person name="Ferriera S."/>
            <person name="Giovannoni S.J."/>
            <person name="Cho J.C."/>
        </authorList>
    </citation>
    <scope>NUCLEOTIDE SEQUENCE [LARGE SCALE GENOMIC DNA]</scope>
    <source>
        <strain evidence="2">ATCC BAA-628 / HTCC2559 / KCTC 12090</strain>
    </source>
</reference>
<dbReference type="InterPro" id="IPR042099">
    <property type="entry name" value="ANL_N_sf"/>
</dbReference>
<sequence>MLDKIYDCSPHFIQNLFVSGYNILAYKKRYGGKYKAFRDLYKLNRSLSREDLLRSQKSRYKNFIEQAIANSEFYRKLYSDIENPQDLDNIQRLPIIDKELFRTNINDITIKSRKKLVSSKTGGTTGKSLEVHYKEVNLQERFALLDDFRSRFGYKLGKKTAWFSGKKILTIKDVNEKKFWKYDYFNKTKYYSTFHLKNNFLQYYVENLIKFKPKYLVGFPSTIAEIARYGLDNNYLFPDNTVKAVFPTAENLTKQMRELIEKFFHTAVYNQYASSEGAPFIFECKNGNLHLELQSGVFEVLDECNNPSTTGRLVVTSFTTEGTPLIRYDIGDSITLKNQNLICSCGNNNPIVKSINGRVADYVYSPENGKINIVNIANAIKDVKGIISYQIIQNEINCLNFNIIIDKSIYNNEEEKLFKKNWRDRVGDNMEFNINYVNSINVESSGKHRVVLNNIKDLIEKTV</sequence>
<dbReference type="HOGENOM" id="CLU_035301_5_0_10"/>
<dbReference type="PANTHER" id="PTHR36932">
    <property type="entry name" value="CAPSULAR POLYSACCHARIDE BIOSYNTHESIS PROTEIN"/>
    <property type="match status" value="1"/>
</dbReference>
<dbReference type="Gene3D" id="3.40.50.12780">
    <property type="entry name" value="N-terminal domain of ligase-like"/>
    <property type="match status" value="1"/>
</dbReference>
<proteinExistence type="predicted"/>
<evidence type="ECO:0000313" key="2">
    <source>
        <dbReference type="Proteomes" id="UP000002297"/>
    </source>
</evidence>
<dbReference type="KEGG" id="cat:CA2559_13008"/>
<dbReference type="SUPFAM" id="SSF56801">
    <property type="entry name" value="Acetyl-CoA synthetase-like"/>
    <property type="match status" value="1"/>
</dbReference>
<dbReference type="GeneID" id="89454313"/>
<dbReference type="eggNOG" id="COG1541">
    <property type="taxonomic scope" value="Bacteria"/>
</dbReference>
<organism evidence="1 2">
    <name type="scientific">Croceibacter atlanticus (strain ATCC BAA-628 / JCM 21780 / CIP 108009 / IAM 15332 / KCTC 12090 / HTCC2559)</name>
    <dbReference type="NCBI Taxonomy" id="216432"/>
    <lineage>
        <taxon>Bacteria</taxon>
        <taxon>Pseudomonadati</taxon>
        <taxon>Bacteroidota</taxon>
        <taxon>Flavobacteriia</taxon>
        <taxon>Flavobacteriales</taxon>
        <taxon>Flavobacteriaceae</taxon>
        <taxon>Croceibacter</taxon>
    </lineage>
</organism>
<protein>
    <submittedName>
        <fullName evidence="1">Possible CapK protein</fullName>
    </submittedName>
</protein>
<dbReference type="RefSeq" id="WP_013188341.1">
    <property type="nucleotide sequence ID" value="NC_014230.1"/>
</dbReference>
<dbReference type="PANTHER" id="PTHR36932:SF1">
    <property type="entry name" value="CAPSULAR POLYSACCHARIDE BIOSYNTHESIS PROTEIN"/>
    <property type="match status" value="1"/>
</dbReference>
<dbReference type="OrthoDB" id="580775at2"/>